<dbReference type="EMBL" id="JAFDVH010000004">
    <property type="protein sequence ID" value="KAG7480856.1"/>
    <property type="molecule type" value="Genomic_DNA"/>
</dbReference>
<dbReference type="OrthoDB" id="10067229at2759"/>
<keyword evidence="2" id="KW-1185">Reference proteome</keyword>
<protein>
    <submittedName>
        <fullName evidence="1">Uncharacterized protein</fullName>
    </submittedName>
</protein>
<name>A0A9D3Q6V4_MEGAT</name>
<dbReference type="Proteomes" id="UP001046870">
    <property type="component" value="Chromosome 4"/>
</dbReference>
<reference evidence="1" key="1">
    <citation type="submission" date="2021-01" db="EMBL/GenBank/DDBJ databases">
        <authorList>
            <person name="Zahm M."/>
            <person name="Roques C."/>
            <person name="Cabau C."/>
            <person name="Klopp C."/>
            <person name="Donnadieu C."/>
            <person name="Jouanno E."/>
            <person name="Lampietro C."/>
            <person name="Louis A."/>
            <person name="Herpin A."/>
            <person name="Echchiki A."/>
            <person name="Berthelot C."/>
            <person name="Parey E."/>
            <person name="Roest-Crollius H."/>
            <person name="Braasch I."/>
            <person name="Postlethwait J."/>
            <person name="Bobe J."/>
            <person name="Montfort J."/>
            <person name="Bouchez O."/>
            <person name="Begum T."/>
            <person name="Mejri S."/>
            <person name="Adams A."/>
            <person name="Chen W.-J."/>
            <person name="Guiguen Y."/>
        </authorList>
    </citation>
    <scope>NUCLEOTIDE SEQUENCE</scope>
    <source>
        <strain evidence="1">YG-15Mar2019-1</strain>
        <tissue evidence="1">Brain</tissue>
    </source>
</reference>
<dbReference type="AlphaFoldDB" id="A0A9D3Q6V4"/>
<organism evidence="1 2">
    <name type="scientific">Megalops atlanticus</name>
    <name type="common">Tarpon</name>
    <name type="synonym">Clupea gigantea</name>
    <dbReference type="NCBI Taxonomy" id="7932"/>
    <lineage>
        <taxon>Eukaryota</taxon>
        <taxon>Metazoa</taxon>
        <taxon>Chordata</taxon>
        <taxon>Craniata</taxon>
        <taxon>Vertebrata</taxon>
        <taxon>Euteleostomi</taxon>
        <taxon>Actinopterygii</taxon>
        <taxon>Neopterygii</taxon>
        <taxon>Teleostei</taxon>
        <taxon>Elopiformes</taxon>
        <taxon>Megalopidae</taxon>
        <taxon>Megalops</taxon>
    </lineage>
</organism>
<gene>
    <name evidence="1" type="ORF">MATL_G00060680</name>
</gene>
<sequence length="90" mass="10374">MWQGLRAIPDYKGSSGGVINTDPSVRDELNLFHTHFERENSEPTTKMANHPVDYERQLSESKLALLMCELAQHWSLQQESLVQESVPYKE</sequence>
<evidence type="ECO:0000313" key="2">
    <source>
        <dbReference type="Proteomes" id="UP001046870"/>
    </source>
</evidence>
<evidence type="ECO:0000313" key="1">
    <source>
        <dbReference type="EMBL" id="KAG7480856.1"/>
    </source>
</evidence>
<accession>A0A9D3Q6V4</accession>
<proteinExistence type="predicted"/>
<comment type="caution">
    <text evidence="1">The sequence shown here is derived from an EMBL/GenBank/DDBJ whole genome shotgun (WGS) entry which is preliminary data.</text>
</comment>